<protein>
    <submittedName>
        <fullName evidence="1">Uncharacterized protein</fullName>
    </submittedName>
</protein>
<accession>A0A545SKP8</accession>
<organism evidence="1 2">
    <name type="scientific">Aliiroseovarius halocynthiae</name>
    <dbReference type="NCBI Taxonomy" id="985055"/>
    <lineage>
        <taxon>Bacteria</taxon>
        <taxon>Pseudomonadati</taxon>
        <taxon>Pseudomonadota</taxon>
        <taxon>Alphaproteobacteria</taxon>
        <taxon>Rhodobacterales</taxon>
        <taxon>Paracoccaceae</taxon>
        <taxon>Aliiroseovarius</taxon>
    </lineage>
</organism>
<dbReference type="RefSeq" id="WP_142854996.1">
    <property type="nucleotide sequence ID" value="NZ_FXWW01000010.1"/>
</dbReference>
<keyword evidence="2" id="KW-1185">Reference proteome</keyword>
<comment type="caution">
    <text evidence="1">The sequence shown here is derived from an EMBL/GenBank/DDBJ whole genome shotgun (WGS) entry which is preliminary data.</text>
</comment>
<name>A0A545SKP8_9RHOB</name>
<sequence length="131" mass="15080">MIDNNLKPHQIYMLQLFSLPALEQIRDYRYDCDDVASGLAYYWDVVFKSWGRGSDGGALDDLDADILEIDRALEDAPDTVWSHEALISSEFWRVIRNSAANALVRRGIPLEKPNADDWYIVLPESLHYLSY</sequence>
<dbReference type="EMBL" id="VICH01000032">
    <property type="protein sequence ID" value="TQV65564.1"/>
    <property type="molecule type" value="Genomic_DNA"/>
</dbReference>
<evidence type="ECO:0000313" key="2">
    <source>
        <dbReference type="Proteomes" id="UP000315816"/>
    </source>
</evidence>
<dbReference type="Proteomes" id="UP000315816">
    <property type="component" value="Unassembled WGS sequence"/>
</dbReference>
<proteinExistence type="predicted"/>
<evidence type="ECO:0000313" key="1">
    <source>
        <dbReference type="EMBL" id="TQV65564.1"/>
    </source>
</evidence>
<dbReference type="AlphaFoldDB" id="A0A545SKP8"/>
<gene>
    <name evidence="1" type="ORF">FIL88_16635</name>
</gene>
<reference evidence="1 2" key="1">
    <citation type="submission" date="2019-06" db="EMBL/GenBank/DDBJ databases">
        <title>A novel species of marine bacteria.</title>
        <authorList>
            <person name="Wang Y."/>
        </authorList>
    </citation>
    <scope>NUCLEOTIDE SEQUENCE [LARGE SCALE GENOMIC DNA]</scope>
    <source>
        <strain evidence="1 2">MA1-10</strain>
    </source>
</reference>